<dbReference type="AlphaFoldDB" id="A0A419DGT6"/>
<evidence type="ECO:0000256" key="2">
    <source>
        <dbReference type="PROSITE-ProRule" id="PRU00169"/>
    </source>
</evidence>
<dbReference type="PANTHER" id="PTHR44591:SF3">
    <property type="entry name" value="RESPONSE REGULATORY DOMAIN-CONTAINING PROTEIN"/>
    <property type="match status" value="1"/>
</dbReference>
<evidence type="ECO:0000256" key="1">
    <source>
        <dbReference type="ARBA" id="ARBA00022553"/>
    </source>
</evidence>
<dbReference type="SUPFAM" id="SSF52172">
    <property type="entry name" value="CheY-like"/>
    <property type="match status" value="1"/>
</dbReference>
<dbReference type="SMART" id="SM00448">
    <property type="entry name" value="REC"/>
    <property type="match status" value="1"/>
</dbReference>
<dbReference type="InterPro" id="IPR001789">
    <property type="entry name" value="Sig_transdc_resp-reg_receiver"/>
</dbReference>
<feature type="domain" description="Response regulatory" evidence="3">
    <location>
        <begin position="3"/>
        <end position="115"/>
    </location>
</feature>
<dbReference type="InterPro" id="IPR050595">
    <property type="entry name" value="Bact_response_regulator"/>
</dbReference>
<dbReference type="GO" id="GO:0000160">
    <property type="term" value="P:phosphorelay signal transduction system"/>
    <property type="evidence" value="ECO:0007669"/>
    <property type="project" value="InterPro"/>
</dbReference>
<dbReference type="Proteomes" id="UP000285655">
    <property type="component" value="Unassembled WGS sequence"/>
</dbReference>
<feature type="modified residue" description="4-aspartylphosphate" evidence="2">
    <location>
        <position position="51"/>
    </location>
</feature>
<dbReference type="Gene3D" id="3.40.50.2300">
    <property type="match status" value="1"/>
</dbReference>
<keyword evidence="1 2" id="KW-0597">Phosphoprotein</keyword>
<proteinExistence type="predicted"/>
<evidence type="ECO:0000313" key="5">
    <source>
        <dbReference type="Proteomes" id="UP000285655"/>
    </source>
</evidence>
<dbReference type="PROSITE" id="PS50110">
    <property type="entry name" value="RESPONSE_REGULATORY"/>
    <property type="match status" value="1"/>
</dbReference>
<dbReference type="EMBL" id="QZJW01000002">
    <property type="protein sequence ID" value="RJO62302.1"/>
    <property type="molecule type" value="Genomic_DNA"/>
</dbReference>
<protein>
    <submittedName>
        <fullName evidence="4">Response regulator</fullName>
    </submittedName>
</protein>
<dbReference type="InterPro" id="IPR011006">
    <property type="entry name" value="CheY-like_superfamily"/>
</dbReference>
<evidence type="ECO:0000259" key="3">
    <source>
        <dbReference type="PROSITE" id="PS50110"/>
    </source>
</evidence>
<comment type="caution">
    <text evidence="4">The sequence shown here is derived from an EMBL/GenBank/DDBJ whole genome shotgun (WGS) entry which is preliminary data.</text>
</comment>
<gene>
    <name evidence="4" type="ORF">C4544_00450</name>
</gene>
<organism evidence="4 5">
    <name type="scientific">candidate division WS5 bacterium</name>
    <dbReference type="NCBI Taxonomy" id="2093353"/>
    <lineage>
        <taxon>Bacteria</taxon>
        <taxon>candidate division WS5</taxon>
    </lineage>
</organism>
<dbReference type="PANTHER" id="PTHR44591">
    <property type="entry name" value="STRESS RESPONSE REGULATOR PROTEIN 1"/>
    <property type="match status" value="1"/>
</dbReference>
<sequence>MSKVLIVGPDQATIKLYKAAISFQGLEVITAPSAQDAINMLNQKPSLVLLDITTPGLKDINVIKEIQEKDHVPLIIIADIKKDHALSEHSIEGVCEYLSKSETSVGDIIQKVRKVVREN</sequence>
<dbReference type="Pfam" id="PF00072">
    <property type="entry name" value="Response_reg"/>
    <property type="match status" value="1"/>
</dbReference>
<reference evidence="4 5" key="1">
    <citation type="journal article" date="2017" name="ISME J.">
        <title>Energy and carbon metabolisms in a deep terrestrial subsurface fluid microbial community.</title>
        <authorList>
            <person name="Momper L."/>
            <person name="Jungbluth S.P."/>
            <person name="Lee M.D."/>
            <person name="Amend J.P."/>
        </authorList>
    </citation>
    <scope>NUCLEOTIDE SEQUENCE [LARGE SCALE GENOMIC DNA]</scope>
    <source>
        <strain evidence="4">SURF_29</strain>
    </source>
</reference>
<name>A0A419DGT6_9BACT</name>
<accession>A0A419DGT6</accession>
<evidence type="ECO:0000313" key="4">
    <source>
        <dbReference type="EMBL" id="RJO62302.1"/>
    </source>
</evidence>